<protein>
    <submittedName>
        <fullName evidence="1">Uncharacterized protein</fullName>
    </submittedName>
</protein>
<dbReference type="AlphaFoldDB" id="X0SLU8"/>
<reference evidence="1" key="1">
    <citation type="journal article" date="2014" name="Front. Microbiol.">
        <title>High frequency of phylogenetically diverse reductive dehalogenase-homologous genes in deep subseafloor sedimentary metagenomes.</title>
        <authorList>
            <person name="Kawai M."/>
            <person name="Futagami T."/>
            <person name="Toyoda A."/>
            <person name="Takaki Y."/>
            <person name="Nishi S."/>
            <person name="Hori S."/>
            <person name="Arai W."/>
            <person name="Tsubouchi T."/>
            <person name="Morono Y."/>
            <person name="Uchiyama I."/>
            <person name="Ito T."/>
            <person name="Fujiyama A."/>
            <person name="Inagaki F."/>
            <person name="Takami H."/>
        </authorList>
    </citation>
    <scope>NUCLEOTIDE SEQUENCE</scope>
    <source>
        <strain evidence="1">Expedition CK06-06</strain>
    </source>
</reference>
<gene>
    <name evidence="1" type="ORF">S01H1_05779</name>
</gene>
<accession>X0SLU8</accession>
<sequence length="47" mass="5439">EGIGEVERMLKALIKSLERKALDPLNPRILEPFASTNREKNLKYIPF</sequence>
<organism evidence="1">
    <name type="scientific">marine sediment metagenome</name>
    <dbReference type="NCBI Taxonomy" id="412755"/>
    <lineage>
        <taxon>unclassified sequences</taxon>
        <taxon>metagenomes</taxon>
        <taxon>ecological metagenomes</taxon>
    </lineage>
</organism>
<feature type="non-terminal residue" evidence="1">
    <location>
        <position position="1"/>
    </location>
</feature>
<dbReference type="EMBL" id="BARS01003005">
    <property type="protein sequence ID" value="GAF76106.1"/>
    <property type="molecule type" value="Genomic_DNA"/>
</dbReference>
<proteinExistence type="predicted"/>
<evidence type="ECO:0000313" key="1">
    <source>
        <dbReference type="EMBL" id="GAF76106.1"/>
    </source>
</evidence>
<comment type="caution">
    <text evidence="1">The sequence shown here is derived from an EMBL/GenBank/DDBJ whole genome shotgun (WGS) entry which is preliminary data.</text>
</comment>
<name>X0SLU8_9ZZZZ</name>